<dbReference type="Proteomes" id="UP000199377">
    <property type="component" value="Unassembled WGS sequence"/>
</dbReference>
<feature type="transmembrane region" description="Helical" evidence="2">
    <location>
        <begin position="225"/>
        <end position="251"/>
    </location>
</feature>
<keyword evidence="4" id="KW-1185">Reference proteome</keyword>
<dbReference type="AlphaFoldDB" id="A0A1I3ISF3"/>
<dbReference type="PANTHER" id="PTHR11328">
    <property type="entry name" value="MAJOR FACILITATOR SUPERFAMILY DOMAIN-CONTAINING PROTEIN"/>
    <property type="match status" value="1"/>
</dbReference>
<dbReference type="PANTHER" id="PTHR11328:SF24">
    <property type="entry name" value="MAJOR FACILITATOR SUPERFAMILY (MFS) PROFILE DOMAIN-CONTAINING PROTEIN"/>
    <property type="match status" value="1"/>
</dbReference>
<sequence>MTWPPARILAAYAAPMAPLGALHFPVYVYVLPAYAALGADLGALGAFMLAARLLDGISDPVVGVMSDRTPAGIAGRFGRRRPWMALAGPLILFAAGMLLLPPETPTALHAGVWLTALTLAWTLALTPYLAWGAELSPDYAGRVRVSAWREAAGVAGMLGAAVAYAAADGPAEGLRNVMILLAALLPPAFAWALWATPEAPDPSTRRLPWREALSRAARNGPFLRLLAAWLANGAANALPASLFLFFVSHVLGAPEHAGTLLAVYFLAAVAGMPLWSRLSNRRAKHRVWGGAMLWACAIFALVPFLGPGDLWLFVGVCVLSGVALGADLSLPPAIQADVVDADAAEGGESRAGAYFAVWSVATKAAQALAGGLAFLALDLAGFDAAAETNAPGALLTLSLLYAGAPVVLKLVAVGLVWRFPIDAAAQAELRRRIEAAAPGA</sequence>
<dbReference type="InterPro" id="IPR036259">
    <property type="entry name" value="MFS_trans_sf"/>
</dbReference>
<feature type="transmembrane region" description="Helical" evidence="2">
    <location>
        <begin position="311"/>
        <end position="330"/>
    </location>
</feature>
<dbReference type="Pfam" id="PF13347">
    <property type="entry name" value="MFS_2"/>
    <property type="match status" value="1"/>
</dbReference>
<comment type="similarity">
    <text evidence="1">Belongs to the sodium:galactoside symporter (TC 2.A.2) family.</text>
</comment>
<dbReference type="GO" id="GO:0015293">
    <property type="term" value="F:symporter activity"/>
    <property type="evidence" value="ECO:0007669"/>
    <property type="project" value="InterPro"/>
</dbReference>
<feature type="transmembrane region" description="Helical" evidence="2">
    <location>
        <begin position="173"/>
        <end position="196"/>
    </location>
</feature>
<protein>
    <submittedName>
        <fullName evidence="3">Na+/melibiose symporter</fullName>
    </submittedName>
</protein>
<feature type="transmembrane region" description="Helical" evidence="2">
    <location>
        <begin position="151"/>
        <end position="167"/>
    </location>
</feature>
<dbReference type="GO" id="GO:0008643">
    <property type="term" value="P:carbohydrate transport"/>
    <property type="evidence" value="ECO:0007669"/>
    <property type="project" value="InterPro"/>
</dbReference>
<keyword evidence="2" id="KW-1133">Transmembrane helix</keyword>
<feature type="transmembrane region" description="Helical" evidence="2">
    <location>
        <begin position="397"/>
        <end position="421"/>
    </location>
</feature>
<keyword evidence="2" id="KW-0812">Transmembrane</keyword>
<feature type="transmembrane region" description="Helical" evidence="2">
    <location>
        <begin position="257"/>
        <end position="275"/>
    </location>
</feature>
<proteinExistence type="inferred from homology"/>
<dbReference type="STRING" id="1114924.SAMN05216258_107196"/>
<feature type="transmembrane region" description="Helical" evidence="2">
    <location>
        <begin position="287"/>
        <end position="305"/>
    </location>
</feature>
<evidence type="ECO:0000256" key="1">
    <source>
        <dbReference type="ARBA" id="ARBA00009617"/>
    </source>
</evidence>
<feature type="transmembrane region" description="Helical" evidence="2">
    <location>
        <begin position="26"/>
        <end position="50"/>
    </location>
</feature>
<dbReference type="InterPro" id="IPR039672">
    <property type="entry name" value="MFS_2"/>
</dbReference>
<feature type="transmembrane region" description="Helical" evidence="2">
    <location>
        <begin position="351"/>
        <end position="377"/>
    </location>
</feature>
<evidence type="ECO:0000256" key="2">
    <source>
        <dbReference type="SAM" id="Phobius"/>
    </source>
</evidence>
<evidence type="ECO:0000313" key="3">
    <source>
        <dbReference type="EMBL" id="SFI50723.1"/>
    </source>
</evidence>
<dbReference type="OrthoDB" id="181905at2"/>
<accession>A0A1I3ISF3</accession>
<feature type="transmembrane region" description="Helical" evidence="2">
    <location>
        <begin position="112"/>
        <end position="131"/>
    </location>
</feature>
<dbReference type="EMBL" id="FOQH01000007">
    <property type="protein sequence ID" value="SFI50723.1"/>
    <property type="molecule type" value="Genomic_DNA"/>
</dbReference>
<keyword evidence="2" id="KW-0472">Membrane</keyword>
<dbReference type="Gene3D" id="1.20.1250.20">
    <property type="entry name" value="MFS general substrate transporter like domains"/>
    <property type="match status" value="2"/>
</dbReference>
<evidence type="ECO:0000313" key="4">
    <source>
        <dbReference type="Proteomes" id="UP000199377"/>
    </source>
</evidence>
<dbReference type="SUPFAM" id="SSF103473">
    <property type="entry name" value="MFS general substrate transporter"/>
    <property type="match status" value="1"/>
</dbReference>
<reference evidence="3 4" key="1">
    <citation type="submission" date="2016-10" db="EMBL/GenBank/DDBJ databases">
        <authorList>
            <person name="de Groot N.N."/>
        </authorList>
    </citation>
    <scope>NUCLEOTIDE SEQUENCE [LARGE SCALE GENOMIC DNA]</scope>
    <source>
        <strain evidence="3 4">CGMCC 1.11030</strain>
    </source>
</reference>
<organism evidence="3 4">
    <name type="scientific">Albimonas pacifica</name>
    <dbReference type="NCBI Taxonomy" id="1114924"/>
    <lineage>
        <taxon>Bacteria</taxon>
        <taxon>Pseudomonadati</taxon>
        <taxon>Pseudomonadota</taxon>
        <taxon>Alphaproteobacteria</taxon>
        <taxon>Rhodobacterales</taxon>
        <taxon>Paracoccaceae</taxon>
        <taxon>Albimonas</taxon>
    </lineage>
</organism>
<dbReference type="RefSeq" id="WP_092861222.1">
    <property type="nucleotide sequence ID" value="NZ_FOQH01000007.1"/>
</dbReference>
<dbReference type="GO" id="GO:0005886">
    <property type="term" value="C:plasma membrane"/>
    <property type="evidence" value="ECO:0007669"/>
    <property type="project" value="TreeGrafter"/>
</dbReference>
<gene>
    <name evidence="3" type="ORF">SAMN05216258_107196</name>
</gene>
<feature type="transmembrane region" description="Helical" evidence="2">
    <location>
        <begin position="83"/>
        <end position="100"/>
    </location>
</feature>
<name>A0A1I3ISF3_9RHOB</name>